<dbReference type="Pfam" id="PF01755">
    <property type="entry name" value="Glyco_transf_25"/>
    <property type="match status" value="1"/>
</dbReference>
<keyword evidence="1" id="KW-0472">Membrane</keyword>
<keyword evidence="1" id="KW-0812">Transmembrane</keyword>
<organism evidence="3 4">
    <name type="scientific">Rhizophlyctis rosea</name>
    <dbReference type="NCBI Taxonomy" id="64517"/>
    <lineage>
        <taxon>Eukaryota</taxon>
        <taxon>Fungi</taxon>
        <taxon>Fungi incertae sedis</taxon>
        <taxon>Chytridiomycota</taxon>
        <taxon>Chytridiomycota incertae sedis</taxon>
        <taxon>Chytridiomycetes</taxon>
        <taxon>Rhizophlyctidales</taxon>
        <taxon>Rhizophlyctidaceae</taxon>
        <taxon>Rhizophlyctis</taxon>
    </lineage>
</organism>
<evidence type="ECO:0000313" key="3">
    <source>
        <dbReference type="EMBL" id="KAJ3052969.1"/>
    </source>
</evidence>
<dbReference type="EMBL" id="JADGJD010000248">
    <property type="protein sequence ID" value="KAJ3052969.1"/>
    <property type="molecule type" value="Genomic_DNA"/>
</dbReference>
<keyword evidence="4" id="KW-1185">Reference proteome</keyword>
<dbReference type="AlphaFoldDB" id="A0AAD5X6W0"/>
<proteinExistence type="predicted"/>
<dbReference type="InterPro" id="IPR002654">
    <property type="entry name" value="Glyco_trans_25"/>
</dbReference>
<comment type="caution">
    <text evidence="3">The sequence shown here is derived from an EMBL/GenBank/DDBJ whole genome shotgun (WGS) entry which is preliminary data.</text>
</comment>
<dbReference type="Proteomes" id="UP001212841">
    <property type="component" value="Unassembled WGS sequence"/>
</dbReference>
<protein>
    <recommendedName>
        <fullName evidence="2">Glycosyl transferase family 25 domain-containing protein</fullName>
    </recommendedName>
</protein>
<evidence type="ECO:0000259" key="2">
    <source>
        <dbReference type="Pfam" id="PF01755"/>
    </source>
</evidence>
<feature type="domain" description="Glycosyl transferase family 25" evidence="2">
    <location>
        <begin position="104"/>
        <end position="229"/>
    </location>
</feature>
<feature type="transmembrane region" description="Helical" evidence="1">
    <location>
        <begin position="27"/>
        <end position="46"/>
    </location>
</feature>
<reference evidence="3" key="1">
    <citation type="submission" date="2020-05" db="EMBL/GenBank/DDBJ databases">
        <title>Phylogenomic resolution of chytrid fungi.</title>
        <authorList>
            <person name="Stajich J.E."/>
            <person name="Amses K."/>
            <person name="Simmons R."/>
            <person name="Seto K."/>
            <person name="Myers J."/>
            <person name="Bonds A."/>
            <person name="Quandt C.A."/>
            <person name="Barry K."/>
            <person name="Liu P."/>
            <person name="Grigoriev I."/>
            <person name="Longcore J.E."/>
            <person name="James T.Y."/>
        </authorList>
    </citation>
    <scope>NUCLEOTIDE SEQUENCE</scope>
    <source>
        <strain evidence="3">JEL0318</strain>
    </source>
</reference>
<name>A0AAD5X6W0_9FUNG</name>
<gene>
    <name evidence="3" type="ORF">HK097_005278</name>
</gene>
<evidence type="ECO:0000313" key="4">
    <source>
        <dbReference type="Proteomes" id="UP001212841"/>
    </source>
</evidence>
<evidence type="ECO:0000256" key="1">
    <source>
        <dbReference type="SAM" id="Phobius"/>
    </source>
</evidence>
<feature type="non-terminal residue" evidence="3">
    <location>
        <position position="238"/>
    </location>
</feature>
<accession>A0AAD5X6W0</accession>
<sequence>MTRASRYKPLSGSPAADICPSFRRRKIVIFIFLGIILLTFGSLSLISSTSDTLSHLSPHASSVIGGEPPAPQSNPHINPFRSSEILYFPGYPLPKATSLFPFSATYVINRPIRSDRREGIISLAHYFDNLPLHITAATEQTSTLVSETRTIITTRYNEAVAASQSQSWWNRIRIKPPSVSNVELAVWASHARIWKEVETRNLTSALVLEDDVDAESFMPKIVSDLYDDLPQDWDVVYL</sequence>
<keyword evidence="1" id="KW-1133">Transmembrane helix</keyword>